<keyword evidence="1" id="KW-1133">Transmembrane helix</keyword>
<proteinExistence type="predicted"/>
<evidence type="ECO:0000313" key="2">
    <source>
        <dbReference type="EMBL" id="GCD78329.1"/>
    </source>
</evidence>
<sequence>MSELRNSILLFIFQISLILLKIPYLLIGFGPEEDAWGHVYNIIEMYEQGHYIISRLPGHPAYEALMFLLFPLIKKPFVINLFSAFAAAFAINEFYKLLKLVGAKDELFWTLAFGLMPAFFLGSTYAIDYAFSIWWMLRSTRLLFQGRFVESGFSLGVATAFRITSFALVLPAILYFLKNKSAAKNYFSFLFTASFVATLFYALIIYSYGIDFFDYHKPPSSGFLKAFYKLLPGALGLLGTLGFMAILSIVFFRSRNEFVQNIDQPVNLFFLVTSLLFFISYVRLPEKTAFAVPMFAYLYLFLAQMDIYKGRILLIILVVSIFILGFQFIHPYRGGNPSSIALRGNLEGQSIELAPFKGLYFSELEKRKNKVKFAECAFNTLRNFHNSKAVVVCGWWYAQLKTMEWISEQDLSPHLVYYLSQEELDRFLSKGYEVYHLEELSAINDRLKGTSLQTFSKPIQIDCP</sequence>
<feature type="transmembrane region" description="Helical" evidence="1">
    <location>
        <begin position="230"/>
        <end position="252"/>
    </location>
</feature>
<evidence type="ECO:0000313" key="3">
    <source>
        <dbReference type="Proteomes" id="UP000286715"/>
    </source>
</evidence>
<evidence type="ECO:0000256" key="1">
    <source>
        <dbReference type="SAM" id="Phobius"/>
    </source>
</evidence>
<dbReference type="RefSeq" id="WP_124398391.1">
    <property type="nucleotide sequence ID" value="NZ_BHZE01000020.1"/>
</dbReference>
<gene>
    <name evidence="2" type="ORF">JCM31826_18110</name>
</gene>
<name>A0A401XMT0_9FLAO</name>
<keyword evidence="3" id="KW-1185">Reference proteome</keyword>
<feature type="transmembrane region" description="Helical" evidence="1">
    <location>
        <begin position="77"/>
        <end position="95"/>
    </location>
</feature>
<evidence type="ECO:0008006" key="4">
    <source>
        <dbReference type="Google" id="ProtNLM"/>
    </source>
</evidence>
<dbReference type="AlphaFoldDB" id="A0A401XMT0"/>
<feature type="transmembrane region" description="Helical" evidence="1">
    <location>
        <begin position="189"/>
        <end position="210"/>
    </location>
</feature>
<dbReference type="EMBL" id="BHZE01000020">
    <property type="protein sequence ID" value="GCD78329.1"/>
    <property type="molecule type" value="Genomic_DNA"/>
</dbReference>
<feature type="transmembrane region" description="Helical" evidence="1">
    <location>
        <begin position="7"/>
        <end position="27"/>
    </location>
</feature>
<organism evidence="2 3">
    <name type="scientific">Thermaurantimonas aggregans</name>
    <dbReference type="NCBI Taxonomy" id="2173829"/>
    <lineage>
        <taxon>Bacteria</taxon>
        <taxon>Pseudomonadati</taxon>
        <taxon>Bacteroidota</taxon>
        <taxon>Flavobacteriia</taxon>
        <taxon>Flavobacteriales</taxon>
        <taxon>Schleiferiaceae</taxon>
        <taxon>Thermaurantimonas</taxon>
    </lineage>
</organism>
<keyword evidence="1" id="KW-0812">Transmembrane</keyword>
<dbReference type="OrthoDB" id="1467194at2"/>
<feature type="transmembrane region" description="Helical" evidence="1">
    <location>
        <begin position="264"/>
        <end position="282"/>
    </location>
</feature>
<keyword evidence="1" id="KW-0472">Membrane</keyword>
<comment type="caution">
    <text evidence="2">The sequence shown here is derived from an EMBL/GenBank/DDBJ whole genome shotgun (WGS) entry which is preliminary data.</text>
</comment>
<feature type="transmembrane region" description="Helical" evidence="1">
    <location>
        <begin position="155"/>
        <end position="177"/>
    </location>
</feature>
<reference evidence="2 3" key="1">
    <citation type="submission" date="2018-11" db="EMBL/GenBank/DDBJ databases">
        <title>Schleiferia aggregans sp. nov., a moderately thermophilic heterotrophic bacterium isolated from microbial mats at a terrestrial hot spring.</title>
        <authorList>
            <person name="Iino T."/>
            <person name="Ohkuma M."/>
            <person name="Haruta S."/>
        </authorList>
    </citation>
    <scope>NUCLEOTIDE SEQUENCE [LARGE SCALE GENOMIC DNA]</scope>
    <source>
        <strain evidence="2 3">LA</strain>
    </source>
</reference>
<dbReference type="Proteomes" id="UP000286715">
    <property type="component" value="Unassembled WGS sequence"/>
</dbReference>
<feature type="transmembrane region" description="Helical" evidence="1">
    <location>
        <begin position="288"/>
        <end position="305"/>
    </location>
</feature>
<accession>A0A401XMT0</accession>
<feature type="transmembrane region" description="Helical" evidence="1">
    <location>
        <begin position="107"/>
        <end position="135"/>
    </location>
</feature>
<protein>
    <recommendedName>
        <fullName evidence="4">Glycosyltransferase RgtA/B/C/D-like domain-containing protein</fullName>
    </recommendedName>
</protein>
<feature type="transmembrane region" description="Helical" evidence="1">
    <location>
        <begin position="312"/>
        <end position="329"/>
    </location>
</feature>